<feature type="compositionally biased region" description="Polar residues" evidence="1">
    <location>
        <begin position="318"/>
        <end position="329"/>
    </location>
</feature>
<comment type="caution">
    <text evidence="2">The sequence shown here is derived from an EMBL/GenBank/DDBJ whole genome shotgun (WGS) entry which is preliminary data.</text>
</comment>
<dbReference type="PANTHER" id="PTHR47718">
    <property type="entry name" value="OS01G0519700 PROTEIN"/>
    <property type="match status" value="1"/>
</dbReference>
<protein>
    <submittedName>
        <fullName evidence="2">515_t:CDS:1</fullName>
    </submittedName>
</protein>
<accession>A0A9N9IQX6</accession>
<sequence>DFYKTRNILNPQIFEDQFKSLQECYPKAAPYLNRALYTDRQSWARAYTFCHFTASTQVTSRVESINSHIKSIIRHSTTLYDLFNSLDSLIASQDYYYDFISWKSSNPNIKLSNVCDTMYPNVNAILKSFIAPNLIEKIRYEINHSLFYHPTRINTESLHSCQIQDNDDNEAFIDNAFDYLLAHSLALFKQVEDKVVEAFFFGNSVSLAVKFSINFVAKCWLLEKYQDEKDLGIQPLVNLSTVFLSELSKDDPNVLKFLKTYILQNYHSLVENTTNTSASGHKTSILKEHPKPNVIVDKAQISNSIKKVRRGRPPKTAHYQSAMENQSLKAQEKQSKPVCGPGTNTEKKNESEWVGSSSSESDVEMDTDE</sequence>
<evidence type="ECO:0000313" key="3">
    <source>
        <dbReference type="Proteomes" id="UP000789405"/>
    </source>
</evidence>
<dbReference type="PANTHER" id="PTHR47718:SF17">
    <property type="entry name" value="PROTEIN FAR1-RELATED SEQUENCE 5-LIKE"/>
    <property type="match status" value="1"/>
</dbReference>
<organism evidence="2 3">
    <name type="scientific">Dentiscutata erythropus</name>
    <dbReference type="NCBI Taxonomy" id="1348616"/>
    <lineage>
        <taxon>Eukaryota</taxon>
        <taxon>Fungi</taxon>
        <taxon>Fungi incertae sedis</taxon>
        <taxon>Mucoromycota</taxon>
        <taxon>Glomeromycotina</taxon>
        <taxon>Glomeromycetes</taxon>
        <taxon>Diversisporales</taxon>
        <taxon>Gigasporaceae</taxon>
        <taxon>Dentiscutata</taxon>
    </lineage>
</organism>
<evidence type="ECO:0000313" key="2">
    <source>
        <dbReference type="EMBL" id="CAG8746453.1"/>
    </source>
</evidence>
<dbReference type="Proteomes" id="UP000789405">
    <property type="component" value="Unassembled WGS sequence"/>
</dbReference>
<feature type="compositionally biased region" description="Basic residues" evidence="1">
    <location>
        <begin position="306"/>
        <end position="315"/>
    </location>
</feature>
<keyword evidence="3" id="KW-1185">Reference proteome</keyword>
<name>A0A9N9IQX6_9GLOM</name>
<feature type="region of interest" description="Disordered" evidence="1">
    <location>
        <begin position="306"/>
        <end position="369"/>
    </location>
</feature>
<dbReference type="EMBL" id="CAJVPY010014417">
    <property type="protein sequence ID" value="CAG8746453.1"/>
    <property type="molecule type" value="Genomic_DNA"/>
</dbReference>
<gene>
    <name evidence="2" type="ORF">DERYTH_LOCUS16477</name>
</gene>
<dbReference type="AlphaFoldDB" id="A0A9N9IQX6"/>
<dbReference type="OrthoDB" id="2441179at2759"/>
<evidence type="ECO:0000256" key="1">
    <source>
        <dbReference type="SAM" id="MobiDB-lite"/>
    </source>
</evidence>
<reference evidence="2" key="1">
    <citation type="submission" date="2021-06" db="EMBL/GenBank/DDBJ databases">
        <authorList>
            <person name="Kallberg Y."/>
            <person name="Tangrot J."/>
            <person name="Rosling A."/>
        </authorList>
    </citation>
    <scope>NUCLEOTIDE SEQUENCE</scope>
    <source>
        <strain evidence="2">MA453B</strain>
    </source>
</reference>
<feature type="non-terminal residue" evidence="2">
    <location>
        <position position="369"/>
    </location>
</feature>
<proteinExistence type="predicted"/>